<keyword evidence="12" id="KW-0961">Cell wall biogenesis/degradation</keyword>
<evidence type="ECO:0000256" key="1">
    <source>
        <dbReference type="ARBA" id="ARBA00001946"/>
    </source>
</evidence>
<feature type="domain" description="MobA-like NTP transferase" evidence="15">
    <location>
        <begin position="11"/>
        <end position="132"/>
    </location>
</feature>
<keyword evidence="8" id="KW-0133">Cell shape</keyword>
<accession>A0A6J7EGH5</accession>
<evidence type="ECO:0000313" key="16">
    <source>
        <dbReference type="EMBL" id="CAB4880164.1"/>
    </source>
</evidence>
<sequence length="462" mass="47023">MSEAVDRVAVAILAAGRGTRMRSPLAKVLHPVCGVPMVAWSISAAQAAGATRTVVVGSPDGALEAHLPEGVLHAVQPEPDGTAGALAAAVEHLRGTDAVVVLAGDVPLIDAETIDRVLKAHAAAGAAATIATMVLDDPSGYGRIVRDEAGDFVKVVETKQPEDATADQLLLREVNTGVVVFRVDGLGDLLAGVGAANAQGERYLPDAVALLADRGETVIAVEVHDPALTIGVNDRADLARVQQIAQRRICDMHMRNGVTIEAPDSVAIDASVEIGEDTTILLGSVLRGTTVVGAGSTIGPHSVLEDAEVGDGSEITMSRLVLAKVGDGATVGPFAYLRPGADVGNGAKAGTFVELKNATLGEGAKVPHLSYIGDADVGAGANLGASTITANYDGRNKHRTVVGARAKTGVHTSLVAPVEVGEDALTGAGSAITDDIPDGALGIARPRQTNVEGFATRDRDDA</sequence>
<evidence type="ECO:0000256" key="4">
    <source>
        <dbReference type="ARBA" id="ARBA00022695"/>
    </source>
</evidence>
<dbReference type="GO" id="GO:0003977">
    <property type="term" value="F:UDP-N-acetylglucosamine diphosphorylase activity"/>
    <property type="evidence" value="ECO:0007669"/>
    <property type="project" value="UniProtKB-EC"/>
</dbReference>
<keyword evidence="6" id="KW-0677">Repeat</keyword>
<evidence type="ECO:0000256" key="6">
    <source>
        <dbReference type="ARBA" id="ARBA00022737"/>
    </source>
</evidence>
<comment type="cofactor">
    <cofactor evidence="1">
        <name>Mg(2+)</name>
        <dbReference type="ChEBI" id="CHEBI:18420"/>
    </cofactor>
</comment>
<dbReference type="InterPro" id="IPR029044">
    <property type="entry name" value="Nucleotide-diphossugar_trans"/>
</dbReference>
<keyword evidence="2" id="KW-0963">Cytoplasm</keyword>
<dbReference type="Pfam" id="PF12804">
    <property type="entry name" value="NTP_transf_3"/>
    <property type="match status" value="1"/>
</dbReference>
<evidence type="ECO:0000256" key="13">
    <source>
        <dbReference type="ARBA" id="ARBA00048247"/>
    </source>
</evidence>
<evidence type="ECO:0000256" key="14">
    <source>
        <dbReference type="ARBA" id="ARBA00048493"/>
    </source>
</evidence>
<dbReference type="NCBIfam" id="TIGR01173">
    <property type="entry name" value="glmU"/>
    <property type="match status" value="1"/>
</dbReference>
<dbReference type="PANTHER" id="PTHR43584">
    <property type="entry name" value="NUCLEOTIDYL TRANSFERASE"/>
    <property type="match status" value="1"/>
</dbReference>
<evidence type="ECO:0000256" key="7">
    <source>
        <dbReference type="ARBA" id="ARBA00022842"/>
    </source>
</evidence>
<keyword evidence="9" id="KW-0573">Peptidoglycan synthesis</keyword>
<dbReference type="GO" id="GO:0005737">
    <property type="term" value="C:cytoplasm"/>
    <property type="evidence" value="ECO:0007669"/>
    <property type="project" value="InterPro"/>
</dbReference>
<dbReference type="GO" id="GO:0019134">
    <property type="term" value="F:glucosamine-1-phosphate N-acetyltransferase activity"/>
    <property type="evidence" value="ECO:0007669"/>
    <property type="project" value="UniProtKB-EC"/>
</dbReference>
<dbReference type="InterPro" id="IPR005882">
    <property type="entry name" value="Bifunctional_GlmU"/>
</dbReference>
<keyword evidence="10" id="KW-0511">Multifunctional enzyme</keyword>
<dbReference type="GO" id="GO:0008360">
    <property type="term" value="P:regulation of cell shape"/>
    <property type="evidence" value="ECO:0007669"/>
    <property type="project" value="UniProtKB-KW"/>
</dbReference>
<reference evidence="16" key="1">
    <citation type="submission" date="2020-05" db="EMBL/GenBank/DDBJ databases">
        <authorList>
            <person name="Chiriac C."/>
            <person name="Salcher M."/>
            <person name="Ghai R."/>
            <person name="Kavagutti S V."/>
        </authorList>
    </citation>
    <scope>NUCLEOTIDE SEQUENCE</scope>
</reference>
<evidence type="ECO:0000256" key="8">
    <source>
        <dbReference type="ARBA" id="ARBA00022960"/>
    </source>
</evidence>
<dbReference type="InterPro" id="IPR050065">
    <property type="entry name" value="GlmU-like"/>
</dbReference>
<dbReference type="InterPro" id="IPR038009">
    <property type="entry name" value="GlmU_C_LbH"/>
</dbReference>
<name>A0A6J7EGH5_9ZZZZ</name>
<keyword evidence="3" id="KW-0808">Transferase</keyword>
<dbReference type="InterPro" id="IPR011004">
    <property type="entry name" value="Trimer_LpxA-like_sf"/>
</dbReference>
<dbReference type="EMBL" id="CAFBLU010000027">
    <property type="protein sequence ID" value="CAB4880164.1"/>
    <property type="molecule type" value="Genomic_DNA"/>
</dbReference>
<dbReference type="AlphaFoldDB" id="A0A6J7EGH5"/>
<keyword evidence="4" id="KW-0548">Nucleotidyltransferase</keyword>
<evidence type="ECO:0000256" key="12">
    <source>
        <dbReference type="ARBA" id="ARBA00023316"/>
    </source>
</evidence>
<dbReference type="GO" id="GO:0000902">
    <property type="term" value="P:cell morphogenesis"/>
    <property type="evidence" value="ECO:0007669"/>
    <property type="project" value="InterPro"/>
</dbReference>
<dbReference type="PANTHER" id="PTHR43584:SF3">
    <property type="entry name" value="BIFUNCTIONAL PROTEIN GLMU"/>
    <property type="match status" value="1"/>
</dbReference>
<organism evidence="16">
    <name type="scientific">freshwater metagenome</name>
    <dbReference type="NCBI Taxonomy" id="449393"/>
    <lineage>
        <taxon>unclassified sequences</taxon>
        <taxon>metagenomes</taxon>
        <taxon>ecological metagenomes</taxon>
    </lineage>
</organism>
<dbReference type="InterPro" id="IPR025877">
    <property type="entry name" value="MobA-like_NTP_Trfase"/>
</dbReference>
<evidence type="ECO:0000256" key="2">
    <source>
        <dbReference type="ARBA" id="ARBA00022490"/>
    </source>
</evidence>
<evidence type="ECO:0000256" key="5">
    <source>
        <dbReference type="ARBA" id="ARBA00022723"/>
    </source>
</evidence>
<dbReference type="GO" id="GO:0000287">
    <property type="term" value="F:magnesium ion binding"/>
    <property type="evidence" value="ECO:0007669"/>
    <property type="project" value="InterPro"/>
</dbReference>
<evidence type="ECO:0000256" key="3">
    <source>
        <dbReference type="ARBA" id="ARBA00022679"/>
    </source>
</evidence>
<gene>
    <name evidence="16" type="ORF">UFOPK3444_01323</name>
</gene>
<evidence type="ECO:0000256" key="10">
    <source>
        <dbReference type="ARBA" id="ARBA00023268"/>
    </source>
</evidence>
<keyword evidence="5" id="KW-0479">Metal-binding</keyword>
<dbReference type="SUPFAM" id="SSF51161">
    <property type="entry name" value="Trimeric LpxA-like enzymes"/>
    <property type="match status" value="1"/>
</dbReference>
<evidence type="ECO:0000256" key="11">
    <source>
        <dbReference type="ARBA" id="ARBA00023315"/>
    </source>
</evidence>
<keyword evidence="11" id="KW-0012">Acyltransferase</keyword>
<comment type="catalytic activity">
    <reaction evidence="13">
        <text>alpha-D-glucosamine 1-phosphate + acetyl-CoA = N-acetyl-alpha-D-glucosamine 1-phosphate + CoA + H(+)</text>
        <dbReference type="Rhea" id="RHEA:13725"/>
        <dbReference type="ChEBI" id="CHEBI:15378"/>
        <dbReference type="ChEBI" id="CHEBI:57287"/>
        <dbReference type="ChEBI" id="CHEBI:57288"/>
        <dbReference type="ChEBI" id="CHEBI:57776"/>
        <dbReference type="ChEBI" id="CHEBI:58516"/>
        <dbReference type="EC" id="2.3.1.157"/>
    </reaction>
</comment>
<dbReference type="Gene3D" id="3.90.550.10">
    <property type="entry name" value="Spore Coat Polysaccharide Biosynthesis Protein SpsA, Chain A"/>
    <property type="match status" value="1"/>
</dbReference>
<dbReference type="Gene3D" id="2.160.10.10">
    <property type="entry name" value="Hexapeptide repeat proteins"/>
    <property type="match status" value="1"/>
</dbReference>
<dbReference type="GO" id="GO:0071555">
    <property type="term" value="P:cell wall organization"/>
    <property type="evidence" value="ECO:0007669"/>
    <property type="project" value="UniProtKB-KW"/>
</dbReference>
<dbReference type="CDD" id="cd02540">
    <property type="entry name" value="GT2_GlmU_N_bac"/>
    <property type="match status" value="1"/>
</dbReference>
<protein>
    <submittedName>
        <fullName evidence="16">Unannotated protein</fullName>
    </submittedName>
</protein>
<dbReference type="CDD" id="cd03353">
    <property type="entry name" value="LbH_GlmU_C"/>
    <property type="match status" value="1"/>
</dbReference>
<dbReference type="SUPFAM" id="SSF53448">
    <property type="entry name" value="Nucleotide-diphospho-sugar transferases"/>
    <property type="match status" value="1"/>
</dbReference>
<dbReference type="GO" id="GO:0006048">
    <property type="term" value="P:UDP-N-acetylglucosamine biosynthetic process"/>
    <property type="evidence" value="ECO:0007669"/>
    <property type="project" value="InterPro"/>
</dbReference>
<keyword evidence="7" id="KW-0460">Magnesium</keyword>
<dbReference type="GO" id="GO:0009252">
    <property type="term" value="P:peptidoglycan biosynthetic process"/>
    <property type="evidence" value="ECO:0007669"/>
    <property type="project" value="UniProtKB-KW"/>
</dbReference>
<evidence type="ECO:0000259" key="15">
    <source>
        <dbReference type="Pfam" id="PF12804"/>
    </source>
</evidence>
<proteinExistence type="inferred from homology"/>
<dbReference type="HAMAP" id="MF_01631">
    <property type="entry name" value="GlmU"/>
    <property type="match status" value="1"/>
</dbReference>
<evidence type="ECO:0000256" key="9">
    <source>
        <dbReference type="ARBA" id="ARBA00022984"/>
    </source>
</evidence>
<comment type="catalytic activity">
    <reaction evidence="14">
        <text>N-acetyl-alpha-D-glucosamine 1-phosphate + UTP + H(+) = UDP-N-acetyl-alpha-D-glucosamine + diphosphate</text>
        <dbReference type="Rhea" id="RHEA:13509"/>
        <dbReference type="ChEBI" id="CHEBI:15378"/>
        <dbReference type="ChEBI" id="CHEBI:33019"/>
        <dbReference type="ChEBI" id="CHEBI:46398"/>
        <dbReference type="ChEBI" id="CHEBI:57705"/>
        <dbReference type="ChEBI" id="CHEBI:57776"/>
        <dbReference type="EC" id="2.7.7.23"/>
    </reaction>
</comment>